<evidence type="ECO:0000313" key="1">
    <source>
        <dbReference type="EMBL" id="SIO15474.1"/>
    </source>
</evidence>
<sequence length="40" mass="4926">MVKKADLFNYKSAFLFNLREKNILKKLFKYPNNHHSPEDW</sequence>
<keyword evidence="2" id="KW-1185">Reference proteome</keyword>
<accession>A0A1N6H6R4</accession>
<proteinExistence type="predicted"/>
<reference evidence="2" key="1">
    <citation type="submission" date="2016-12" db="EMBL/GenBank/DDBJ databases">
        <authorList>
            <person name="Varghese N."/>
            <person name="Submissions S."/>
        </authorList>
    </citation>
    <scope>NUCLEOTIDE SEQUENCE [LARGE SCALE GENOMIC DNA]</scope>
    <source>
        <strain evidence="2">DSM 16779</strain>
    </source>
</reference>
<dbReference type="Proteomes" id="UP000184782">
    <property type="component" value="Unassembled WGS sequence"/>
</dbReference>
<gene>
    <name evidence="1" type="ORF">SAMN05421769_2256</name>
</gene>
<dbReference type="AlphaFoldDB" id="A0A1N6H6R4"/>
<protein>
    <submittedName>
        <fullName evidence="1">Uncharacterized protein</fullName>
    </submittedName>
</protein>
<name>A0A1N6H6R4_9FLAO</name>
<organism evidence="1 2">
    <name type="scientific">Chryseobacterium scophthalmum</name>
    <dbReference type="NCBI Taxonomy" id="59733"/>
    <lineage>
        <taxon>Bacteria</taxon>
        <taxon>Pseudomonadati</taxon>
        <taxon>Bacteroidota</taxon>
        <taxon>Flavobacteriia</taxon>
        <taxon>Flavobacteriales</taxon>
        <taxon>Weeksellaceae</taxon>
        <taxon>Chryseobacterium group</taxon>
        <taxon>Chryseobacterium</taxon>
    </lineage>
</organism>
<dbReference type="EMBL" id="FSRQ01000002">
    <property type="protein sequence ID" value="SIO15474.1"/>
    <property type="molecule type" value="Genomic_DNA"/>
</dbReference>
<evidence type="ECO:0000313" key="2">
    <source>
        <dbReference type="Proteomes" id="UP000184782"/>
    </source>
</evidence>